<evidence type="ECO:0000313" key="1">
    <source>
        <dbReference type="EMBL" id="KAK7853362.1"/>
    </source>
</evidence>
<organism evidence="1 2">
    <name type="scientific">Quercus suber</name>
    <name type="common">Cork oak</name>
    <dbReference type="NCBI Taxonomy" id="58331"/>
    <lineage>
        <taxon>Eukaryota</taxon>
        <taxon>Viridiplantae</taxon>
        <taxon>Streptophyta</taxon>
        <taxon>Embryophyta</taxon>
        <taxon>Tracheophyta</taxon>
        <taxon>Spermatophyta</taxon>
        <taxon>Magnoliopsida</taxon>
        <taxon>eudicotyledons</taxon>
        <taxon>Gunneridae</taxon>
        <taxon>Pentapetalae</taxon>
        <taxon>rosids</taxon>
        <taxon>fabids</taxon>
        <taxon>Fagales</taxon>
        <taxon>Fagaceae</taxon>
        <taxon>Quercus</taxon>
    </lineage>
</organism>
<reference evidence="1 2" key="1">
    <citation type="journal article" date="2018" name="Sci. Data">
        <title>The draft genome sequence of cork oak.</title>
        <authorList>
            <person name="Ramos A.M."/>
            <person name="Usie A."/>
            <person name="Barbosa P."/>
            <person name="Barros P.M."/>
            <person name="Capote T."/>
            <person name="Chaves I."/>
            <person name="Simoes F."/>
            <person name="Abreu I."/>
            <person name="Carrasquinho I."/>
            <person name="Faro C."/>
            <person name="Guimaraes J.B."/>
            <person name="Mendonca D."/>
            <person name="Nobrega F."/>
            <person name="Rodrigues L."/>
            <person name="Saibo N.J.M."/>
            <person name="Varela M.C."/>
            <person name="Egas C."/>
            <person name="Matos J."/>
            <person name="Miguel C.M."/>
            <person name="Oliveira M.M."/>
            <person name="Ricardo C.P."/>
            <person name="Goncalves S."/>
        </authorList>
    </citation>
    <scope>NUCLEOTIDE SEQUENCE [LARGE SCALE GENOMIC DNA]</scope>
    <source>
        <strain evidence="2">cv. HL8</strain>
    </source>
</reference>
<accession>A0AAW0LRN1</accession>
<gene>
    <name evidence="1" type="ORF">CFP56_036127</name>
</gene>
<dbReference type="EMBL" id="PKMF04000066">
    <property type="protein sequence ID" value="KAK7853362.1"/>
    <property type="molecule type" value="Genomic_DNA"/>
</dbReference>
<protein>
    <submittedName>
        <fullName evidence="1">Uncharacterized protein</fullName>
    </submittedName>
</protein>
<name>A0AAW0LRN1_QUESU</name>
<sequence length="266" mass="28790">MCNDPSFEPWWVVGMGGIKVLVKCDRVKKLATAITEDDGSFEVELPSDSTPKSSPPLNCHAKLLGGPTQLYASKKNMVSKIITTHEPNTYTISTPLSFSKSCPSTIEAAKCKPTKNKFGSSKTVDLPLPPEWGIKVLVKCDRVKKLATAITEDDGSFEVELPSDSTPKSSPPLNCHAKLLGGPTQLYASKKNMVSKIITTHEPNTYTISTPLSFSKSCPSTIEAAKCKPTKNKFGSSKTVDLPLPPEWGLAPSSYYIPFFPIIGIP</sequence>
<comment type="caution">
    <text evidence="1">The sequence shown here is derived from an EMBL/GenBank/DDBJ whole genome shotgun (WGS) entry which is preliminary data.</text>
</comment>
<dbReference type="Proteomes" id="UP000237347">
    <property type="component" value="Unassembled WGS sequence"/>
</dbReference>
<dbReference type="AlphaFoldDB" id="A0AAW0LRN1"/>
<evidence type="ECO:0000313" key="2">
    <source>
        <dbReference type="Proteomes" id="UP000237347"/>
    </source>
</evidence>
<proteinExistence type="predicted"/>
<keyword evidence="2" id="KW-1185">Reference proteome</keyword>